<dbReference type="InterPro" id="IPR036388">
    <property type="entry name" value="WH-like_DNA-bd_sf"/>
</dbReference>
<reference evidence="16" key="1">
    <citation type="journal article" date="2017" name="Nucleic Acids Res.">
        <title>Proteogenomics produces comprehensive and highly accurate protein-coding gene annotation in a complete genome assembly of Malassezia sympodialis.</title>
        <authorList>
            <person name="Zhu Y."/>
            <person name="Engstroem P.G."/>
            <person name="Tellgren-Roth C."/>
            <person name="Baudo C.D."/>
            <person name="Kennell J.C."/>
            <person name="Sun S."/>
            <person name="Billmyre R.B."/>
            <person name="Schroeder M.S."/>
            <person name="Andersson A."/>
            <person name="Holm T."/>
            <person name="Sigurgeirsson B."/>
            <person name="Wu G."/>
            <person name="Sankaranarayanan S.R."/>
            <person name="Siddharthan R."/>
            <person name="Sanyal K."/>
            <person name="Lundeberg J."/>
            <person name="Nystedt B."/>
            <person name="Boekhout T."/>
            <person name="Dawson T.L. Jr."/>
            <person name="Heitman J."/>
            <person name="Scheynius A."/>
            <person name="Lehtioe J."/>
        </authorList>
    </citation>
    <scope>NUCLEOTIDE SEQUENCE [LARGE SCALE GENOMIC DNA]</scope>
    <source>
        <strain evidence="16">ATCC 42132</strain>
    </source>
</reference>
<keyword evidence="2" id="KW-0479">Metal-binding</keyword>
<dbReference type="InterPro" id="IPR027417">
    <property type="entry name" value="P-loop_NTPase"/>
</dbReference>
<feature type="domain" description="Helicase C-terminal" evidence="14">
    <location>
        <begin position="322"/>
        <end position="477"/>
    </location>
</feature>
<proteinExistence type="inferred from homology"/>
<evidence type="ECO:0000256" key="1">
    <source>
        <dbReference type="ARBA" id="ARBA00005446"/>
    </source>
</evidence>
<dbReference type="PANTHER" id="PTHR13710:SF105">
    <property type="entry name" value="ATP-DEPENDENT DNA HELICASE Q1"/>
    <property type="match status" value="1"/>
</dbReference>
<comment type="subcellular location">
    <subcellularLocation>
        <location evidence="11">Nucleus</location>
    </subcellularLocation>
</comment>
<dbReference type="GO" id="GO:0016887">
    <property type="term" value="F:ATP hydrolysis activity"/>
    <property type="evidence" value="ECO:0007669"/>
    <property type="project" value="RHEA"/>
</dbReference>
<dbReference type="Proteomes" id="UP000186303">
    <property type="component" value="Chromosome 2"/>
</dbReference>
<comment type="catalytic activity">
    <reaction evidence="11">
        <text>ATP + H2O = ADP + phosphate + H(+)</text>
        <dbReference type="Rhea" id="RHEA:13065"/>
        <dbReference type="ChEBI" id="CHEBI:15377"/>
        <dbReference type="ChEBI" id="CHEBI:15378"/>
        <dbReference type="ChEBI" id="CHEBI:30616"/>
        <dbReference type="ChEBI" id="CHEBI:43474"/>
        <dbReference type="ChEBI" id="CHEBI:456216"/>
    </reaction>
</comment>
<dbReference type="Pfam" id="PF00270">
    <property type="entry name" value="DEAD"/>
    <property type="match status" value="1"/>
</dbReference>
<evidence type="ECO:0000256" key="11">
    <source>
        <dbReference type="RuleBase" id="RU364117"/>
    </source>
</evidence>
<keyword evidence="4 11" id="KW-0378">Hydrolase</keyword>
<sequence>MTIAESSDDDVDVLGALIKSELEPELLDRVSDIDRELELIQTQIDDLRRRRQELEDQRQGLFEAQRERAVLADVHAVDYANGKFPWTTELAHQAHEIFGIESFRLCQEAVCNAVMDHRDIIVVMPTGAGKSLCYQLPSLLSDAMYLVISPLIALMSDQVMHLRERQVSCALLSSTVSKDEAQVILRQVRTGVDMPHLLYVTPERIVKSKQLLAALQQAYEAGRLARIVVDEAHCCSMMGHDYRPDYNKLSLCRKLFPQTPIMGLSATLGKRTLQDVLRILGLPSTTDPSHAQSRRTIYFRAPLHRPNLYYRVLTRPSSTVASQEQMVSYILSHHENQSGIVYCLSRKDTHTLAHAIAQLSHGRIRTGVYHSDLDEAEKQNVHRLWRTGDISVVCATIAFGMGIDKGNVRFVIHACISKSLDGYYQETGRAGRDGHAADCVLLYRPGDMSRVSAMTAGEVGAQRKLFAMMNYAQSNLCRRTLFAQYFEDPDGVSSCGVCDNCERGLAAQVTDVSLSAWKVVRAAEEVHLHNGRVTLSGLADLVRGLNHAQFRKVDNSGAPHPAKMQLDLPSLGGKVTLSREDCERLVVELLLQGYLSESYQATAYTVNVYVVPGGKARVLSQLSLDEATTLTDKVSMVLQTPASKKSKNL</sequence>
<keyword evidence="7" id="KW-0238">DNA-binding</keyword>
<evidence type="ECO:0000256" key="9">
    <source>
        <dbReference type="ARBA" id="ARBA00023242"/>
    </source>
</evidence>
<evidence type="ECO:0000256" key="2">
    <source>
        <dbReference type="ARBA" id="ARBA00022723"/>
    </source>
</evidence>
<evidence type="ECO:0000256" key="6">
    <source>
        <dbReference type="ARBA" id="ARBA00022840"/>
    </source>
</evidence>
<gene>
    <name evidence="15" type="ORF">MSYG_1557</name>
</gene>
<dbReference type="GO" id="GO:0043138">
    <property type="term" value="F:3'-5' DNA helicase activity"/>
    <property type="evidence" value="ECO:0007669"/>
    <property type="project" value="UniProtKB-EC"/>
</dbReference>
<feature type="coiled-coil region" evidence="12">
    <location>
        <begin position="30"/>
        <end position="64"/>
    </location>
</feature>
<organism evidence="15 16">
    <name type="scientific">Malassezia sympodialis (strain ATCC 42132)</name>
    <name type="common">Atopic eczema-associated yeast</name>
    <dbReference type="NCBI Taxonomy" id="1230383"/>
    <lineage>
        <taxon>Eukaryota</taxon>
        <taxon>Fungi</taxon>
        <taxon>Dikarya</taxon>
        <taxon>Basidiomycota</taxon>
        <taxon>Ustilaginomycotina</taxon>
        <taxon>Malasseziomycetes</taxon>
        <taxon>Malasseziales</taxon>
        <taxon>Malasseziaceae</taxon>
        <taxon>Malassezia</taxon>
    </lineage>
</organism>
<dbReference type="PROSITE" id="PS51192">
    <property type="entry name" value="HELICASE_ATP_BIND_1"/>
    <property type="match status" value="1"/>
</dbReference>
<dbReference type="Pfam" id="PF16124">
    <property type="entry name" value="RecQ_Zn_bind"/>
    <property type="match status" value="1"/>
</dbReference>
<accession>A0A1M8A4H4</accession>
<dbReference type="Gene3D" id="3.40.50.300">
    <property type="entry name" value="P-loop containing nucleotide triphosphate hydrolases"/>
    <property type="match status" value="2"/>
</dbReference>
<comment type="catalytic activity">
    <reaction evidence="10 11">
        <text>Couples ATP hydrolysis with the unwinding of duplex DNA by translocating in the 3'-5' direction.</text>
        <dbReference type="EC" id="5.6.2.4"/>
    </reaction>
</comment>
<dbReference type="SMART" id="SM00487">
    <property type="entry name" value="DEXDc"/>
    <property type="match status" value="1"/>
</dbReference>
<dbReference type="InterPro" id="IPR014001">
    <property type="entry name" value="Helicase_ATP-bd"/>
</dbReference>
<keyword evidence="9 11" id="KW-0539">Nucleus</keyword>
<dbReference type="GO" id="GO:0000724">
    <property type="term" value="P:double-strand break repair via homologous recombination"/>
    <property type="evidence" value="ECO:0007669"/>
    <property type="project" value="TreeGrafter"/>
</dbReference>
<protein>
    <recommendedName>
        <fullName evidence="11">ATP-dependent DNA helicase</fullName>
        <ecNumber evidence="11">5.6.2.4</ecNumber>
    </recommendedName>
</protein>
<dbReference type="GO" id="GO:0046872">
    <property type="term" value="F:metal ion binding"/>
    <property type="evidence" value="ECO:0007669"/>
    <property type="project" value="UniProtKB-KW"/>
</dbReference>
<keyword evidence="5 11" id="KW-0347">Helicase</keyword>
<dbReference type="GO" id="GO:0005694">
    <property type="term" value="C:chromosome"/>
    <property type="evidence" value="ECO:0007669"/>
    <property type="project" value="TreeGrafter"/>
</dbReference>
<comment type="similarity">
    <text evidence="1 11">Belongs to the helicase family. RecQ subfamily.</text>
</comment>
<evidence type="ECO:0000256" key="7">
    <source>
        <dbReference type="ARBA" id="ARBA00023125"/>
    </source>
</evidence>
<evidence type="ECO:0000256" key="12">
    <source>
        <dbReference type="SAM" id="Coils"/>
    </source>
</evidence>
<dbReference type="InterPro" id="IPR011545">
    <property type="entry name" value="DEAD/DEAH_box_helicase_dom"/>
</dbReference>
<dbReference type="InterPro" id="IPR002464">
    <property type="entry name" value="DNA/RNA_helicase_DEAH_CS"/>
</dbReference>
<dbReference type="VEuPathDB" id="FungiDB:MSYG_1557"/>
<evidence type="ECO:0000256" key="4">
    <source>
        <dbReference type="ARBA" id="ARBA00022801"/>
    </source>
</evidence>
<dbReference type="GO" id="GO:0005524">
    <property type="term" value="F:ATP binding"/>
    <property type="evidence" value="ECO:0007669"/>
    <property type="project" value="UniProtKB-KW"/>
</dbReference>
<dbReference type="Gene3D" id="1.10.10.10">
    <property type="entry name" value="Winged helix-like DNA-binding domain superfamily/Winged helix DNA-binding domain"/>
    <property type="match status" value="1"/>
</dbReference>
<dbReference type="InterPro" id="IPR004589">
    <property type="entry name" value="DNA_helicase_ATP-dep_RecQ"/>
</dbReference>
<dbReference type="Pfam" id="PF00271">
    <property type="entry name" value="Helicase_C"/>
    <property type="match status" value="1"/>
</dbReference>
<evidence type="ECO:0000256" key="5">
    <source>
        <dbReference type="ARBA" id="ARBA00022806"/>
    </source>
</evidence>
<dbReference type="OrthoDB" id="10261556at2759"/>
<dbReference type="InterPro" id="IPR032284">
    <property type="entry name" value="RecQ_Zn-bd"/>
</dbReference>
<keyword evidence="3 11" id="KW-0547">Nucleotide-binding</keyword>
<name>A0A1M8A4H4_MALS4</name>
<dbReference type="InterPro" id="IPR001650">
    <property type="entry name" value="Helicase_C-like"/>
</dbReference>
<dbReference type="NCBIfam" id="TIGR00614">
    <property type="entry name" value="recQ_fam"/>
    <property type="match status" value="1"/>
</dbReference>
<dbReference type="GO" id="GO:0003677">
    <property type="term" value="F:DNA binding"/>
    <property type="evidence" value="ECO:0007669"/>
    <property type="project" value="UniProtKB-KW"/>
</dbReference>
<dbReference type="PROSITE" id="PS00690">
    <property type="entry name" value="DEAH_ATP_HELICASE"/>
    <property type="match status" value="1"/>
</dbReference>
<keyword evidence="6 11" id="KW-0067">ATP-binding</keyword>
<feature type="domain" description="Helicase ATP-binding" evidence="13">
    <location>
        <begin position="111"/>
        <end position="286"/>
    </location>
</feature>
<keyword evidence="8" id="KW-0413">Isomerase</keyword>
<dbReference type="AlphaFoldDB" id="A0A1M8A4H4"/>
<evidence type="ECO:0000256" key="10">
    <source>
        <dbReference type="ARBA" id="ARBA00034617"/>
    </source>
</evidence>
<evidence type="ECO:0000259" key="13">
    <source>
        <dbReference type="PROSITE" id="PS51192"/>
    </source>
</evidence>
<dbReference type="OMA" id="FKLSTMV"/>
<dbReference type="GO" id="GO:0009378">
    <property type="term" value="F:four-way junction helicase activity"/>
    <property type="evidence" value="ECO:0007669"/>
    <property type="project" value="TreeGrafter"/>
</dbReference>
<dbReference type="GO" id="GO:0005634">
    <property type="term" value="C:nucleus"/>
    <property type="evidence" value="ECO:0007669"/>
    <property type="project" value="UniProtKB-SubCell"/>
</dbReference>
<evidence type="ECO:0000313" key="16">
    <source>
        <dbReference type="Proteomes" id="UP000186303"/>
    </source>
</evidence>
<dbReference type="SUPFAM" id="SSF52540">
    <property type="entry name" value="P-loop containing nucleoside triphosphate hydrolases"/>
    <property type="match status" value="1"/>
</dbReference>
<evidence type="ECO:0000313" key="15">
    <source>
        <dbReference type="EMBL" id="SHO77217.1"/>
    </source>
</evidence>
<evidence type="ECO:0000256" key="3">
    <source>
        <dbReference type="ARBA" id="ARBA00022741"/>
    </source>
</evidence>
<evidence type="ECO:0000259" key="14">
    <source>
        <dbReference type="PROSITE" id="PS51194"/>
    </source>
</evidence>
<evidence type="ECO:0000256" key="8">
    <source>
        <dbReference type="ARBA" id="ARBA00023235"/>
    </source>
</evidence>
<dbReference type="EC" id="5.6.2.4" evidence="11"/>
<keyword evidence="12" id="KW-0175">Coiled coil</keyword>
<dbReference type="PROSITE" id="PS51194">
    <property type="entry name" value="HELICASE_CTER"/>
    <property type="match status" value="1"/>
</dbReference>
<dbReference type="STRING" id="1230383.A0A1M8A4H4"/>
<keyword evidence="16" id="KW-1185">Reference proteome</keyword>
<dbReference type="GO" id="GO:0005737">
    <property type="term" value="C:cytoplasm"/>
    <property type="evidence" value="ECO:0007669"/>
    <property type="project" value="TreeGrafter"/>
</dbReference>
<dbReference type="EMBL" id="LT671822">
    <property type="protein sequence ID" value="SHO77217.1"/>
    <property type="molecule type" value="Genomic_DNA"/>
</dbReference>
<dbReference type="PANTHER" id="PTHR13710">
    <property type="entry name" value="DNA HELICASE RECQ FAMILY MEMBER"/>
    <property type="match status" value="1"/>
</dbReference>
<dbReference type="SMART" id="SM00490">
    <property type="entry name" value="HELICc"/>
    <property type="match status" value="1"/>
</dbReference>